<dbReference type="Proteomes" id="UP000770717">
    <property type="component" value="Unassembled WGS sequence"/>
</dbReference>
<dbReference type="OrthoDB" id="9974841at2759"/>
<evidence type="ECO:0000256" key="1">
    <source>
        <dbReference type="ARBA" id="ARBA00004434"/>
    </source>
</evidence>
<gene>
    <name evidence="13" type="ORF">GDO78_007692</name>
</gene>
<organism evidence="13 14">
    <name type="scientific">Eleutherodactylus coqui</name>
    <name type="common">Puerto Rican coqui</name>
    <dbReference type="NCBI Taxonomy" id="57060"/>
    <lineage>
        <taxon>Eukaryota</taxon>
        <taxon>Metazoa</taxon>
        <taxon>Chordata</taxon>
        <taxon>Craniata</taxon>
        <taxon>Vertebrata</taxon>
        <taxon>Euteleostomi</taxon>
        <taxon>Amphibia</taxon>
        <taxon>Batrachia</taxon>
        <taxon>Anura</taxon>
        <taxon>Neobatrachia</taxon>
        <taxon>Hyloidea</taxon>
        <taxon>Eleutherodactylidae</taxon>
        <taxon>Eleutherodactylinae</taxon>
        <taxon>Eleutherodactylus</taxon>
        <taxon>Eleutherodactylus</taxon>
    </lineage>
</organism>
<sequence>MPWFRLLPSALAEVEKSWRSRSSFLLSAIMFGQAVRRLSTSVVRRSGHYPEGPGSTLPFSIENKWKLLVGMAIFCGSGFTLPFLIIRHQLLKK</sequence>
<comment type="function">
    <text evidence="12">Component of the cytochrome c oxidase, the last enzyme in the mitochondrial electron transport chain which drives oxidative phosphorylation. The respiratory chain contains 3 multisubunit complexes succinate dehydrogenase (complex II, CII), ubiquinol-cytochrome c oxidoreductase (cytochrome b-c1 complex, complex III, CIII) and cytochrome c oxidase (complex IV, CIV), that cooperate to transfer electrons derived from NADH and succinate to molecular oxygen, creating an electrochemical gradient over the inner membrane that drives transmembrane transport and the ATP synthase. Cytochrome c oxidase is the component of the respiratory chain that catalyzes the reduction of oxygen to water. Electrons originating from reduced cytochrome c in the intermembrane space (IMS) are transferred via the dinuclear copper A center (CU(A)) of subunit 2 and heme A of subunit 1 to the active site in subunit 1, a binuclear center (BNC) formed by heme A3 and copper B (CU(B)). The BNC reduces molecular oxygen to 2 water molecules using 4 electrons from cytochrome c in the IMS and 4 protons from the mitochondrial matrix.</text>
</comment>
<dbReference type="InterPro" id="IPR004202">
    <property type="entry name" value="COX7C/Cox8"/>
</dbReference>
<evidence type="ECO:0000256" key="9">
    <source>
        <dbReference type="ARBA" id="ARBA00023128"/>
    </source>
</evidence>
<keyword evidence="14" id="KW-1185">Reference proteome</keyword>
<dbReference type="Pfam" id="PF02935">
    <property type="entry name" value="COX7C"/>
    <property type="match status" value="1"/>
</dbReference>
<evidence type="ECO:0000313" key="13">
    <source>
        <dbReference type="EMBL" id="KAG9488031.1"/>
    </source>
</evidence>
<dbReference type="EMBL" id="WNTK01000003">
    <property type="protein sequence ID" value="KAG9488031.1"/>
    <property type="molecule type" value="Genomic_DNA"/>
</dbReference>
<accession>A0A8J6KDA8</accession>
<dbReference type="GO" id="GO:0045277">
    <property type="term" value="C:respiratory chain complex IV"/>
    <property type="evidence" value="ECO:0007669"/>
    <property type="project" value="UniProtKB-UniRule"/>
</dbReference>
<comment type="subcellular location">
    <subcellularLocation>
        <location evidence="1 12">Mitochondrion inner membrane</location>
        <topology evidence="1 12">Single-pass membrane protein</topology>
    </subcellularLocation>
</comment>
<reference evidence="13" key="1">
    <citation type="thesis" date="2020" institute="ProQuest LLC" country="789 East Eisenhower Parkway, Ann Arbor, MI, USA">
        <title>Comparative Genomics and Chromosome Evolution.</title>
        <authorList>
            <person name="Mudd A.B."/>
        </authorList>
    </citation>
    <scope>NUCLEOTIDE SEQUENCE</scope>
    <source>
        <strain evidence="13">HN-11 Male</strain>
        <tissue evidence="13">Kidney and liver</tissue>
    </source>
</reference>
<evidence type="ECO:0000256" key="6">
    <source>
        <dbReference type="ARBA" id="ARBA00022792"/>
    </source>
</evidence>
<dbReference type="FunFam" id="4.10.49.10:FF:000001">
    <property type="entry name" value="Cytochrome c oxidase subunit 7C"/>
    <property type="match status" value="1"/>
</dbReference>
<keyword evidence="8 12" id="KW-1133">Transmembrane helix</keyword>
<evidence type="ECO:0000256" key="3">
    <source>
        <dbReference type="ARBA" id="ARBA00010514"/>
    </source>
</evidence>
<keyword evidence="5 12" id="KW-0812">Transmembrane</keyword>
<keyword evidence="9 12" id="KW-0496">Mitochondrion</keyword>
<dbReference type="PANTHER" id="PTHR13313">
    <property type="entry name" value="CYTOCHROME C OXIDASE SUBUNIT VIIC"/>
    <property type="match status" value="1"/>
</dbReference>
<dbReference type="PANTHER" id="PTHR13313:SF0">
    <property type="entry name" value="CYTOCHROME C OXIDASE SUBUNIT 7C, MITOCHONDRIAL"/>
    <property type="match status" value="1"/>
</dbReference>
<evidence type="ECO:0000313" key="14">
    <source>
        <dbReference type="Proteomes" id="UP000770717"/>
    </source>
</evidence>
<evidence type="ECO:0000256" key="8">
    <source>
        <dbReference type="ARBA" id="ARBA00022989"/>
    </source>
</evidence>
<keyword evidence="7 12" id="KW-0809">Transit peptide</keyword>
<dbReference type="UniPathway" id="UPA00705"/>
<evidence type="ECO:0000256" key="10">
    <source>
        <dbReference type="ARBA" id="ARBA00023136"/>
    </source>
</evidence>
<evidence type="ECO:0000256" key="7">
    <source>
        <dbReference type="ARBA" id="ARBA00022946"/>
    </source>
</evidence>
<name>A0A8J6KDA8_ELECQ</name>
<comment type="subunit">
    <text evidence="12">Component of the cytochrome c oxidase (complex IV, CIV), a multisubunit enzyme composed of 14 subunits. The complex is composed of a catalytic core of 3 subunits, encoded in the mitochondrial DNA, and 11 supernumerary subunits, which are encoded in the nuclear genome. The complex exists as a monomer or a dimer and forms supercomplexes (SCs) in the inner mitochondrial membrane with NADH-ubiquinone oxidoreductase (complex I, CI) and ubiquinol-cytochrome c oxidoreductase (cytochrome b-c1 complex, complex III, CIII), resulting in different assemblies (supercomplex SCI(1)III(2)IV(1) and megacomplex MCI(2)III(2)IV(2)).</text>
</comment>
<dbReference type="GO" id="GO:0006123">
    <property type="term" value="P:mitochondrial electron transport, cytochrome c to oxygen"/>
    <property type="evidence" value="ECO:0007669"/>
    <property type="project" value="UniProtKB-UniRule"/>
</dbReference>
<protein>
    <recommendedName>
        <fullName evidence="4 12">Cytochrome c oxidase subunit 7C, mitochondrial</fullName>
    </recommendedName>
    <alternativeName>
        <fullName evidence="11 12">Cytochrome c oxidase polypeptide VIIc</fullName>
    </alternativeName>
</protein>
<comment type="caution">
    <text evidence="13">The sequence shown here is derived from an EMBL/GenBank/DDBJ whole genome shotgun (WGS) entry which is preliminary data.</text>
</comment>
<evidence type="ECO:0000256" key="2">
    <source>
        <dbReference type="ARBA" id="ARBA00004673"/>
    </source>
</evidence>
<evidence type="ECO:0000256" key="12">
    <source>
        <dbReference type="RuleBase" id="RU368123"/>
    </source>
</evidence>
<feature type="transmembrane region" description="Helical" evidence="12">
    <location>
        <begin position="67"/>
        <end position="86"/>
    </location>
</feature>
<evidence type="ECO:0000256" key="11">
    <source>
        <dbReference type="ARBA" id="ARBA00031140"/>
    </source>
</evidence>
<evidence type="ECO:0000256" key="4">
    <source>
        <dbReference type="ARBA" id="ARBA00017004"/>
    </source>
</evidence>
<dbReference type="AlphaFoldDB" id="A0A8J6KDA8"/>
<dbReference type="SUPFAM" id="SSF81427">
    <property type="entry name" value="Mitochondrial cytochrome c oxidase subunit VIIc (aka VIIIa)"/>
    <property type="match status" value="1"/>
</dbReference>
<dbReference type="Gene3D" id="4.10.49.10">
    <property type="entry name" value="Cytochrome c oxidase subunit VIIc"/>
    <property type="match status" value="1"/>
</dbReference>
<keyword evidence="6 12" id="KW-0999">Mitochondrion inner membrane</keyword>
<dbReference type="GO" id="GO:0005743">
    <property type="term" value="C:mitochondrial inner membrane"/>
    <property type="evidence" value="ECO:0007669"/>
    <property type="project" value="UniProtKB-SubCell"/>
</dbReference>
<proteinExistence type="inferred from homology"/>
<dbReference type="InterPro" id="IPR036636">
    <property type="entry name" value="COX7C/Cox8_sf"/>
</dbReference>
<comment type="pathway">
    <text evidence="2 12">Energy metabolism; oxidative phosphorylation.</text>
</comment>
<evidence type="ECO:0000256" key="5">
    <source>
        <dbReference type="ARBA" id="ARBA00022692"/>
    </source>
</evidence>
<dbReference type="CDD" id="cd00929">
    <property type="entry name" value="Cyt_c_Oxidase_VIIc"/>
    <property type="match status" value="1"/>
</dbReference>
<comment type="similarity">
    <text evidence="3 12">Belongs to the cytochrome c oxidase VIIc family.</text>
</comment>
<keyword evidence="10 12" id="KW-0472">Membrane</keyword>